<keyword evidence="1" id="KW-1133">Transmembrane helix</keyword>
<comment type="caution">
    <text evidence="2">The sequence shown here is derived from an EMBL/GenBank/DDBJ whole genome shotgun (WGS) entry which is preliminary data.</text>
</comment>
<protein>
    <recommendedName>
        <fullName evidence="4">2TM domain-containing protein</fullName>
    </recommendedName>
</protein>
<keyword evidence="1" id="KW-0472">Membrane</keyword>
<keyword evidence="1" id="KW-0812">Transmembrane</keyword>
<dbReference type="EMBL" id="JAABLM010000002">
    <property type="protein sequence ID" value="NBL64046.1"/>
    <property type="molecule type" value="Genomic_DNA"/>
</dbReference>
<reference evidence="3" key="1">
    <citation type="submission" date="2020-01" db="EMBL/GenBank/DDBJ databases">
        <title>Sphingomonas sp. strain CSW-10.</title>
        <authorList>
            <person name="Chen W.-M."/>
        </authorList>
    </citation>
    <scope>NUCLEOTIDE SEQUENCE [LARGE SCALE GENOMIC DNA]</scope>
    <source>
        <strain evidence="3">NST-5</strain>
    </source>
</reference>
<accession>A0ABW9Z755</accession>
<evidence type="ECO:0008006" key="4">
    <source>
        <dbReference type="Google" id="ProtNLM"/>
    </source>
</evidence>
<dbReference type="Proteomes" id="UP000798602">
    <property type="component" value="Unassembled WGS sequence"/>
</dbReference>
<evidence type="ECO:0000256" key="1">
    <source>
        <dbReference type="SAM" id="Phobius"/>
    </source>
</evidence>
<dbReference type="RefSeq" id="WP_166535868.1">
    <property type="nucleotide sequence ID" value="NZ_JAABLM010000002.1"/>
</dbReference>
<keyword evidence="3" id="KW-1185">Reference proteome</keyword>
<evidence type="ECO:0000313" key="3">
    <source>
        <dbReference type="Proteomes" id="UP000798602"/>
    </source>
</evidence>
<name>A0ABW9Z755_9FLAO</name>
<gene>
    <name evidence="2" type="ORF">GV828_02395</name>
</gene>
<proteinExistence type="predicted"/>
<feature type="transmembrane region" description="Helical" evidence="1">
    <location>
        <begin position="84"/>
        <end position="104"/>
    </location>
</feature>
<sequence>MIDLNRLPDTIPDNFRDADIDEAVSDVKSWNKDISPEEERYRGNTILRDNLAKVFTIVIIFWLVSVILILVGNNCNHYNLSDTVLVTLLTTTTIQVLGLVYIILKDLFPGGKDKEKSE</sequence>
<organism evidence="2 3">
    <name type="scientific">Flavobacterium ichthyis</name>
    <dbReference type="NCBI Taxonomy" id="2698827"/>
    <lineage>
        <taxon>Bacteria</taxon>
        <taxon>Pseudomonadati</taxon>
        <taxon>Bacteroidota</taxon>
        <taxon>Flavobacteriia</taxon>
        <taxon>Flavobacteriales</taxon>
        <taxon>Flavobacteriaceae</taxon>
        <taxon>Flavobacterium</taxon>
    </lineage>
</organism>
<feature type="transmembrane region" description="Helical" evidence="1">
    <location>
        <begin position="50"/>
        <end position="72"/>
    </location>
</feature>
<evidence type="ECO:0000313" key="2">
    <source>
        <dbReference type="EMBL" id="NBL64046.1"/>
    </source>
</evidence>